<name>A0ABN9Y9J8_9DINO</name>
<comment type="caution">
    <text evidence="3">The sequence shown here is derived from an EMBL/GenBank/DDBJ whole genome shotgun (WGS) entry which is preliminary data.</text>
</comment>
<dbReference type="InterPro" id="IPR015655">
    <property type="entry name" value="PP2C"/>
</dbReference>
<dbReference type="Gene3D" id="3.60.40.10">
    <property type="entry name" value="PPM-type phosphatase domain"/>
    <property type="match status" value="1"/>
</dbReference>
<evidence type="ECO:0000313" key="4">
    <source>
        <dbReference type="Proteomes" id="UP001189429"/>
    </source>
</evidence>
<dbReference type="SUPFAM" id="SSF81606">
    <property type="entry name" value="PP2C-like"/>
    <property type="match status" value="1"/>
</dbReference>
<evidence type="ECO:0000259" key="2">
    <source>
        <dbReference type="PROSITE" id="PS51746"/>
    </source>
</evidence>
<proteinExistence type="predicted"/>
<feature type="domain" description="PPM-type phosphatase" evidence="2">
    <location>
        <begin position="23"/>
        <end position="292"/>
    </location>
</feature>
<dbReference type="InterPro" id="IPR001932">
    <property type="entry name" value="PPM-type_phosphatase-like_dom"/>
</dbReference>
<gene>
    <name evidence="3" type="ORF">PCOR1329_LOCUS83803</name>
</gene>
<dbReference type="Pfam" id="PF00481">
    <property type="entry name" value="PP2C"/>
    <property type="match status" value="1"/>
</dbReference>
<reference evidence="3" key="1">
    <citation type="submission" date="2023-10" db="EMBL/GenBank/DDBJ databases">
        <authorList>
            <person name="Chen Y."/>
            <person name="Shah S."/>
            <person name="Dougan E. K."/>
            <person name="Thang M."/>
            <person name="Chan C."/>
        </authorList>
    </citation>
    <scope>NUCLEOTIDE SEQUENCE [LARGE SCALE GENOMIC DNA]</scope>
</reference>
<dbReference type="PANTHER" id="PTHR13832:SF827">
    <property type="entry name" value="PROTEIN PHOSPHATASE 1L"/>
    <property type="match status" value="1"/>
</dbReference>
<organism evidence="3 4">
    <name type="scientific">Prorocentrum cordatum</name>
    <dbReference type="NCBI Taxonomy" id="2364126"/>
    <lineage>
        <taxon>Eukaryota</taxon>
        <taxon>Sar</taxon>
        <taxon>Alveolata</taxon>
        <taxon>Dinophyceae</taxon>
        <taxon>Prorocentrales</taxon>
        <taxon>Prorocentraceae</taxon>
        <taxon>Prorocentrum</taxon>
    </lineage>
</organism>
<keyword evidence="4" id="KW-1185">Reference proteome</keyword>
<dbReference type="EMBL" id="CAUYUJ010022182">
    <property type="protein sequence ID" value="CAK0909369.1"/>
    <property type="molecule type" value="Genomic_DNA"/>
</dbReference>
<sequence>MGASMPKPVEAAVVERHAARGWTAAVAEVNGWRPNMEDAHVVHLEDDWAFFGVFDGHSGQACSAFVSRRFREELSQRGCPEDDASVKSLVLGIDREFLASKQPGGSTGTMCIVHKPKWRGGRHLLRVANVGDSRVLLGRRDGSIVDGGGTDQGLTMDHKPDMPSERARIERCGGTVRSPGQSLGNVARVNGELSVSRAFGDSKHKRTGGPGPEDRPITADPELARFECDETDFLLLVCDGMSECSFPAGEVVRFVAERLNAGMDAGAAARLACLEAIRRGSRDNVTCMVVLLTGPSAIETGVEFVPGPITHIHRKGFQSAYQEMALRAGLSLAQAAALRFEAAQRELVEAPTDALRHELASLGSPQGAPGSAERLAWFEAWLRRAPPAFGGLLCGSGLRSADAGA</sequence>
<dbReference type="InterPro" id="IPR036457">
    <property type="entry name" value="PPM-type-like_dom_sf"/>
</dbReference>
<evidence type="ECO:0000256" key="1">
    <source>
        <dbReference type="SAM" id="MobiDB-lite"/>
    </source>
</evidence>
<protein>
    <recommendedName>
        <fullName evidence="2">PPM-type phosphatase domain-containing protein</fullName>
    </recommendedName>
</protein>
<accession>A0ABN9Y9J8</accession>
<dbReference type="PROSITE" id="PS51746">
    <property type="entry name" value="PPM_2"/>
    <property type="match status" value="1"/>
</dbReference>
<dbReference type="SMART" id="SM00332">
    <property type="entry name" value="PP2Cc"/>
    <property type="match status" value="1"/>
</dbReference>
<dbReference type="PANTHER" id="PTHR13832">
    <property type="entry name" value="PROTEIN PHOSPHATASE 2C"/>
    <property type="match status" value="1"/>
</dbReference>
<evidence type="ECO:0000313" key="3">
    <source>
        <dbReference type="EMBL" id="CAK0909369.1"/>
    </source>
</evidence>
<dbReference type="CDD" id="cd00143">
    <property type="entry name" value="PP2Cc"/>
    <property type="match status" value="1"/>
</dbReference>
<feature type="region of interest" description="Disordered" evidence="1">
    <location>
        <begin position="198"/>
        <end position="217"/>
    </location>
</feature>
<dbReference type="Proteomes" id="UP001189429">
    <property type="component" value="Unassembled WGS sequence"/>
</dbReference>